<evidence type="ECO:0000313" key="3">
    <source>
        <dbReference type="Proteomes" id="UP001063166"/>
    </source>
</evidence>
<feature type="compositionally biased region" description="Low complexity" evidence="1">
    <location>
        <begin position="458"/>
        <end position="491"/>
    </location>
</feature>
<protein>
    <submittedName>
        <fullName evidence="2">Uncharacterized protein</fullName>
    </submittedName>
</protein>
<feature type="compositionally biased region" description="Low complexity" evidence="1">
    <location>
        <begin position="656"/>
        <end position="682"/>
    </location>
</feature>
<feature type="compositionally biased region" description="Low complexity" evidence="1">
    <location>
        <begin position="603"/>
        <end position="612"/>
    </location>
</feature>
<feature type="compositionally biased region" description="Low complexity" evidence="1">
    <location>
        <begin position="505"/>
        <end position="516"/>
    </location>
</feature>
<feature type="compositionally biased region" description="Low complexity" evidence="1">
    <location>
        <begin position="313"/>
        <end position="331"/>
    </location>
</feature>
<feature type="compositionally biased region" description="Basic and acidic residues" evidence="1">
    <location>
        <begin position="360"/>
        <end position="385"/>
    </location>
</feature>
<feature type="region of interest" description="Disordered" evidence="1">
    <location>
        <begin position="632"/>
        <end position="853"/>
    </location>
</feature>
<proteinExistence type="predicted"/>
<gene>
    <name evidence="2" type="ORF">LshimejAT787_0603810</name>
</gene>
<feature type="compositionally biased region" description="Basic and acidic residues" evidence="1">
    <location>
        <begin position="332"/>
        <end position="346"/>
    </location>
</feature>
<feature type="compositionally biased region" description="Low complexity" evidence="1">
    <location>
        <begin position="632"/>
        <end position="649"/>
    </location>
</feature>
<comment type="caution">
    <text evidence="2">The sequence shown here is derived from an EMBL/GenBank/DDBJ whole genome shotgun (WGS) entry which is preliminary data.</text>
</comment>
<dbReference type="Proteomes" id="UP001063166">
    <property type="component" value="Unassembled WGS sequence"/>
</dbReference>
<feature type="compositionally biased region" description="Pro residues" evidence="1">
    <location>
        <begin position="203"/>
        <end position="216"/>
    </location>
</feature>
<feature type="region of interest" description="Disordered" evidence="1">
    <location>
        <begin position="158"/>
        <end position="283"/>
    </location>
</feature>
<keyword evidence="3" id="KW-1185">Reference proteome</keyword>
<dbReference type="EMBL" id="BRPK01000006">
    <property type="protein sequence ID" value="GLB39219.1"/>
    <property type="molecule type" value="Genomic_DNA"/>
</dbReference>
<dbReference type="AlphaFoldDB" id="A0A9P3ULG1"/>
<feature type="compositionally biased region" description="Low complexity" evidence="1">
    <location>
        <begin position="391"/>
        <end position="400"/>
    </location>
</feature>
<feature type="compositionally biased region" description="Low complexity" evidence="1">
    <location>
        <begin position="712"/>
        <end position="721"/>
    </location>
</feature>
<reference evidence="2" key="1">
    <citation type="submission" date="2022-07" db="EMBL/GenBank/DDBJ databases">
        <title>The genome of Lyophyllum shimeji provides insight into the initial evolution of ectomycorrhizal fungal genome.</title>
        <authorList>
            <person name="Kobayashi Y."/>
            <person name="Shibata T."/>
            <person name="Hirakawa H."/>
            <person name="Shigenobu S."/>
            <person name="Nishiyama T."/>
            <person name="Yamada A."/>
            <person name="Hasebe M."/>
            <person name="Kawaguchi M."/>
        </authorList>
    </citation>
    <scope>NUCLEOTIDE SEQUENCE</scope>
    <source>
        <strain evidence="2">AT787</strain>
    </source>
</reference>
<feature type="region of interest" description="Disordered" evidence="1">
    <location>
        <begin position="313"/>
        <end position="530"/>
    </location>
</feature>
<feature type="compositionally biased region" description="Basic and acidic residues" evidence="1">
    <location>
        <begin position="517"/>
        <end position="530"/>
    </location>
</feature>
<organism evidence="2 3">
    <name type="scientific">Lyophyllum shimeji</name>
    <name type="common">Hon-shimeji</name>
    <name type="synonym">Tricholoma shimeji</name>
    <dbReference type="NCBI Taxonomy" id="47721"/>
    <lineage>
        <taxon>Eukaryota</taxon>
        <taxon>Fungi</taxon>
        <taxon>Dikarya</taxon>
        <taxon>Basidiomycota</taxon>
        <taxon>Agaricomycotina</taxon>
        <taxon>Agaricomycetes</taxon>
        <taxon>Agaricomycetidae</taxon>
        <taxon>Agaricales</taxon>
        <taxon>Tricholomatineae</taxon>
        <taxon>Lyophyllaceae</taxon>
        <taxon>Lyophyllum</taxon>
    </lineage>
</organism>
<name>A0A9P3ULG1_LYOSH</name>
<feature type="compositionally biased region" description="Basic and acidic residues" evidence="1">
    <location>
        <begin position="262"/>
        <end position="274"/>
    </location>
</feature>
<feature type="compositionally biased region" description="Basic and acidic residues" evidence="1">
    <location>
        <begin position="569"/>
        <end position="594"/>
    </location>
</feature>
<feature type="compositionally biased region" description="Low complexity" evidence="1">
    <location>
        <begin position="188"/>
        <end position="202"/>
    </location>
</feature>
<sequence length="853" mass="90590">MSTSSIASSLSLADLYAPHQCRPYTPVIRGDSPVLGFDADSDDPLHFPSPDFPRDLCDSKRDPLPLPAAVIPALHSRASALSLRKSASALSLRRIPTTSSLYRDSARNAVYLDVDDVGALLQHAPSTLFRTPSFDSTLELDEDADEDEAAYYHSLYESPYSTTRPPSQVYLGSPYAPSSPLQYHSSNPSTSSTTSPARTPLTPLSPPAALLPPPPQVGSRWSLTSSLDALPPSPNQTQAQTQTSKKEKKAKKGAGGLGKKSSSRDLGEREKSEKAPAPNTRQRLTSFISRLSLGASGLLSPAASTTSFTFTNSNATSNSAGSSSASLAPLSPEREMQKAYLERDDPPVILKGLGSPRAAHGKDASQFESMPAERDRDTDRWQIHDHTRHTSSSAASDLDAPPLPPKDRTRTRTRPALFISTSRVASPSQSLPSPGYLLHGTPAGAAATPTPPTPTPASPGQSSSSYHSYSNSFSTSSYVEYESTPTTPETPNSLMAFTCAPPSPSSSLDNLPLDIELGTRRERQRRQLERGRLVRAQSSVNLTASSGLFELGPAFVEDTAKRTATFKAAKKDKERERAETEKEERRKREKELRKQTAAKKQGKTASDAQDADTDSVLSLGLGVLSSAPSYPYLASPPTSPSTASFTYSSRTNTPGSPTTFPAYTFPSSSSSTPSSPMQPRSTVRPRRSTGLLSGVSAGLRGLRMRLASGSTPASASPAAVAPPVPKKDCYGAAEYPPRSPRPRQPDTTPAGERLFSRPSSVEELDTGLAYAHSQSGIIPAASTKSPAREEGGKESEPDVQPEFVARPGDETSSCPAVSAGQRGLLTPAPASDNTTSRCHHGPPPTARAIITSA</sequence>
<accession>A0A9P3ULG1</accession>
<feature type="compositionally biased region" description="Basic and acidic residues" evidence="1">
    <location>
        <begin position="786"/>
        <end position="796"/>
    </location>
</feature>
<feature type="compositionally biased region" description="Polar residues" evidence="1">
    <location>
        <begin position="419"/>
        <end position="432"/>
    </location>
</feature>
<evidence type="ECO:0000256" key="1">
    <source>
        <dbReference type="SAM" id="MobiDB-lite"/>
    </source>
</evidence>
<evidence type="ECO:0000313" key="2">
    <source>
        <dbReference type="EMBL" id="GLB39219.1"/>
    </source>
</evidence>
<feature type="region of interest" description="Disordered" evidence="1">
    <location>
        <begin position="567"/>
        <end position="612"/>
    </location>
</feature>
<dbReference type="OrthoDB" id="3069309at2759"/>